<proteinExistence type="predicted"/>
<dbReference type="Proteomes" id="UP000193920">
    <property type="component" value="Unassembled WGS sequence"/>
</dbReference>
<organism evidence="3 4">
    <name type="scientific">Neocallimastix californiae</name>
    <dbReference type="NCBI Taxonomy" id="1754190"/>
    <lineage>
        <taxon>Eukaryota</taxon>
        <taxon>Fungi</taxon>
        <taxon>Fungi incertae sedis</taxon>
        <taxon>Chytridiomycota</taxon>
        <taxon>Chytridiomycota incertae sedis</taxon>
        <taxon>Neocallimastigomycetes</taxon>
        <taxon>Neocallimastigales</taxon>
        <taxon>Neocallimastigaceae</taxon>
        <taxon>Neocallimastix</taxon>
    </lineage>
</organism>
<gene>
    <name evidence="3" type="ORF">LY90DRAFT_698819</name>
</gene>
<feature type="transmembrane region" description="Helical" evidence="2">
    <location>
        <begin position="238"/>
        <end position="261"/>
    </location>
</feature>
<keyword evidence="2" id="KW-1133">Transmembrane helix</keyword>
<dbReference type="EMBL" id="MCOG01000023">
    <property type="protein sequence ID" value="ORY76123.1"/>
    <property type="molecule type" value="Genomic_DNA"/>
</dbReference>
<feature type="region of interest" description="Disordered" evidence="1">
    <location>
        <begin position="299"/>
        <end position="320"/>
    </location>
</feature>
<accession>A0A1Y2EX16</accession>
<feature type="region of interest" description="Disordered" evidence="1">
    <location>
        <begin position="91"/>
        <end position="165"/>
    </location>
</feature>
<protein>
    <submittedName>
        <fullName evidence="3">Uncharacterized protein</fullName>
    </submittedName>
</protein>
<evidence type="ECO:0000256" key="2">
    <source>
        <dbReference type="SAM" id="Phobius"/>
    </source>
</evidence>
<evidence type="ECO:0000256" key="1">
    <source>
        <dbReference type="SAM" id="MobiDB-lite"/>
    </source>
</evidence>
<reference evidence="3 4" key="1">
    <citation type="submission" date="2016-08" db="EMBL/GenBank/DDBJ databases">
        <title>A Parts List for Fungal Cellulosomes Revealed by Comparative Genomics.</title>
        <authorList>
            <consortium name="DOE Joint Genome Institute"/>
            <person name="Haitjema C.H."/>
            <person name="Gilmore S.P."/>
            <person name="Henske J.K."/>
            <person name="Solomon K.V."/>
            <person name="De Groot R."/>
            <person name="Kuo A."/>
            <person name="Mondo S.J."/>
            <person name="Salamov A.A."/>
            <person name="Labutti K."/>
            <person name="Zhao Z."/>
            <person name="Chiniquy J."/>
            <person name="Barry K."/>
            <person name="Brewer H.M."/>
            <person name="Purvine S.O."/>
            <person name="Wright A.T."/>
            <person name="Boxma B."/>
            <person name="Van Alen T."/>
            <person name="Hackstein J.H."/>
            <person name="Baker S.E."/>
            <person name="Grigoriev I.V."/>
            <person name="O'Malley M.A."/>
        </authorList>
    </citation>
    <scope>NUCLEOTIDE SEQUENCE [LARGE SCALE GENOMIC DNA]</scope>
    <source>
        <strain evidence="3 4">G1</strain>
    </source>
</reference>
<dbReference type="AlphaFoldDB" id="A0A1Y2EX16"/>
<keyword evidence="2" id="KW-0812">Transmembrane</keyword>
<keyword evidence="2" id="KW-0472">Membrane</keyword>
<comment type="caution">
    <text evidence="3">The sequence shown here is derived from an EMBL/GenBank/DDBJ whole genome shotgun (WGS) entry which is preliminary data.</text>
</comment>
<keyword evidence="4" id="KW-1185">Reference proteome</keyword>
<feature type="compositionally biased region" description="Low complexity" evidence="1">
    <location>
        <begin position="123"/>
        <end position="147"/>
    </location>
</feature>
<feature type="compositionally biased region" description="Low complexity" evidence="1">
    <location>
        <begin position="301"/>
        <end position="310"/>
    </location>
</feature>
<evidence type="ECO:0000313" key="4">
    <source>
        <dbReference type="Proteomes" id="UP000193920"/>
    </source>
</evidence>
<feature type="compositionally biased region" description="Low complexity" evidence="1">
    <location>
        <begin position="103"/>
        <end position="116"/>
    </location>
</feature>
<sequence>MTEIYRTGNYVDEAVDEIVGPALSEGLDNKNKIGNNHGYEAYQQNSNIEADLDNQNEQEVVTNNLIKVVNDSDLGTLKPLSKQNTITNTVTRTTTRYVSAPTNVNNNNNSNNSNDNYNHHHQNNNNQNNSNSQVSSNNNNNNNNSQHRNQDSYYSSHEGNTQSGSRHIENTIPIVSDGQFNENASEINPTLPSIDTKANEYGHASTNNNIESQIIGDKIENANTTNSVSETSNDGVNFTFIVILVTIPILIIVIIASIYFVKKYKKGKRGSNIVYPDDKIRKSNLFGTLQFWNSNKMNRESISSGSRGSRTNLTSISNDKEESNVPEYSEWLEAGSNTLSMPRPVTPPPVVTDGKVNGLSSANYAMGVNINNDLTSRNSDYNGQITRPPASKNAWKLEGMRIGQRKSTRQSLFNSFQVW</sequence>
<name>A0A1Y2EX16_9FUNG</name>
<feature type="compositionally biased region" description="Polar residues" evidence="1">
    <location>
        <begin position="153"/>
        <end position="165"/>
    </location>
</feature>
<evidence type="ECO:0000313" key="3">
    <source>
        <dbReference type="EMBL" id="ORY76123.1"/>
    </source>
</evidence>
<dbReference type="OrthoDB" id="2162108at2759"/>